<dbReference type="EMBL" id="CAXLJM020000004">
    <property type="protein sequence ID" value="CAL8070241.1"/>
    <property type="molecule type" value="Genomic_DNA"/>
</dbReference>
<reference evidence="7 8" key="1">
    <citation type="submission" date="2024-08" db="EMBL/GenBank/DDBJ databases">
        <authorList>
            <person name="Cucini C."/>
            <person name="Frati F."/>
        </authorList>
    </citation>
    <scope>NUCLEOTIDE SEQUENCE [LARGE SCALE GENOMIC DNA]</scope>
</reference>
<evidence type="ECO:0000259" key="6">
    <source>
        <dbReference type="PROSITE" id="PS00624"/>
    </source>
</evidence>
<proteinExistence type="inferred from homology"/>
<organism evidence="7 8">
    <name type="scientific">Orchesella dallaii</name>
    <dbReference type="NCBI Taxonomy" id="48710"/>
    <lineage>
        <taxon>Eukaryota</taxon>
        <taxon>Metazoa</taxon>
        <taxon>Ecdysozoa</taxon>
        <taxon>Arthropoda</taxon>
        <taxon>Hexapoda</taxon>
        <taxon>Collembola</taxon>
        <taxon>Entomobryomorpha</taxon>
        <taxon>Entomobryoidea</taxon>
        <taxon>Orchesellidae</taxon>
        <taxon>Orchesellinae</taxon>
        <taxon>Orchesella</taxon>
    </lineage>
</organism>
<evidence type="ECO:0000256" key="3">
    <source>
        <dbReference type="ARBA" id="ARBA00022630"/>
    </source>
</evidence>
<dbReference type="Proteomes" id="UP001642540">
    <property type="component" value="Unassembled WGS sequence"/>
</dbReference>
<evidence type="ECO:0000256" key="5">
    <source>
        <dbReference type="SAM" id="MobiDB-lite"/>
    </source>
</evidence>
<protein>
    <recommendedName>
        <fullName evidence="6">Glucose-methanol-choline oxidoreductase N-terminal domain-containing protein</fullName>
    </recommendedName>
</protein>
<dbReference type="InterPro" id="IPR000172">
    <property type="entry name" value="GMC_OxRdtase_N"/>
</dbReference>
<dbReference type="SUPFAM" id="SSF54373">
    <property type="entry name" value="FAD-linked reductases, C-terminal domain"/>
    <property type="match status" value="1"/>
</dbReference>
<sequence>MRPISPDPLVWTPAIVAGVLASISIYLNRWGAYMKFTDRVGTYWDYNGDQYDFIVGTSNLNFLIQSRGNPKDFDNWANITGDPSWSYENLLPYFRKTEDFHGIWENARTHGKGGPVRISLPEYTGMGDLYVKAAGELGYPRQDLNGYYTEGFDTIYYPLKDGKRFGVYGAFIEEATVNLEKRITTRQFAQVKRILIDADKRAYGVEYDWHGKTEVAYAAKEVIISAGAMISPQLLMLSGIGPKNHLEELGIQVLSDLPVGNNLQDHISAYLGPFFVNKPIAFSIERDITSVNIANFVVQGRGILTTSGTQAMGFFASKVAKARGQTDWPDIQIILAGVSIGKNFAADFARGFGVRKRTLERYWAHAVGKDSFLQIVSLGRPNAKGTIRLQNTDYQTQPLIDPNYLDNQEDLDILVEGIKKAVDIVEKTRTFGKVKGHFTEIPFPGCENIPFRSDKYWECYATRFSVTLHHIVGSCSMGRNDSKDAVVDTQLRVIGIDGLRVIDASVMPSVIVGNTNAPTIMVGEKGADMILQTYEAERLELIRLAEEQRIQREKEAAAIAAQQAAAQQAAAQQAAAQQAAAQQAAAQQAAAAAQGPIFPARPPPPPPPQEETDPDDYDYDQKRIRTDLESHNIKVEDVRKLNVSMQEELFLRSYHKSNKEFFEKMEKNFTRLVVDEDEDE</sequence>
<feature type="domain" description="Glucose-methanol-choline oxidoreductase N-terminal" evidence="6">
    <location>
        <begin position="227"/>
        <end position="241"/>
    </location>
</feature>
<comment type="similarity">
    <text evidence="2">Belongs to the GMC oxidoreductase family.</text>
</comment>
<dbReference type="PANTHER" id="PTHR11552">
    <property type="entry name" value="GLUCOSE-METHANOL-CHOLINE GMC OXIDOREDUCTASE"/>
    <property type="match status" value="1"/>
</dbReference>
<gene>
    <name evidence="7" type="ORF">ODALV1_LOCUS1142</name>
</gene>
<dbReference type="SUPFAM" id="SSF51905">
    <property type="entry name" value="FAD/NAD(P)-binding domain"/>
    <property type="match status" value="1"/>
</dbReference>
<dbReference type="InterPro" id="IPR007867">
    <property type="entry name" value="GMC_OxRtase_C"/>
</dbReference>
<evidence type="ECO:0000256" key="4">
    <source>
        <dbReference type="ARBA" id="ARBA00022827"/>
    </source>
</evidence>
<evidence type="ECO:0000313" key="7">
    <source>
        <dbReference type="EMBL" id="CAL8070241.1"/>
    </source>
</evidence>
<evidence type="ECO:0000313" key="8">
    <source>
        <dbReference type="Proteomes" id="UP001642540"/>
    </source>
</evidence>
<evidence type="ECO:0000256" key="2">
    <source>
        <dbReference type="ARBA" id="ARBA00010790"/>
    </source>
</evidence>
<dbReference type="PANTHER" id="PTHR11552:SF147">
    <property type="entry name" value="CHOLINE DEHYDROGENASE, MITOCHONDRIAL"/>
    <property type="match status" value="1"/>
</dbReference>
<feature type="compositionally biased region" description="Pro residues" evidence="5">
    <location>
        <begin position="599"/>
        <end position="609"/>
    </location>
</feature>
<dbReference type="Gene3D" id="3.30.560.10">
    <property type="entry name" value="Glucose Oxidase, domain 3"/>
    <property type="match status" value="1"/>
</dbReference>
<name>A0ABP1PLE6_9HEXA</name>
<dbReference type="PROSITE" id="PS00624">
    <property type="entry name" value="GMC_OXRED_2"/>
    <property type="match status" value="1"/>
</dbReference>
<feature type="region of interest" description="Disordered" evidence="5">
    <location>
        <begin position="587"/>
        <end position="617"/>
    </location>
</feature>
<dbReference type="Gene3D" id="3.50.50.60">
    <property type="entry name" value="FAD/NAD(P)-binding domain"/>
    <property type="match status" value="1"/>
</dbReference>
<dbReference type="Pfam" id="PF05199">
    <property type="entry name" value="GMC_oxred_C"/>
    <property type="match status" value="1"/>
</dbReference>
<comment type="caution">
    <text evidence="7">The sequence shown here is derived from an EMBL/GenBank/DDBJ whole genome shotgun (WGS) entry which is preliminary data.</text>
</comment>
<dbReference type="InterPro" id="IPR012132">
    <property type="entry name" value="GMC_OxRdtase"/>
</dbReference>
<dbReference type="InterPro" id="IPR036188">
    <property type="entry name" value="FAD/NAD-bd_sf"/>
</dbReference>
<keyword evidence="3" id="KW-0285">Flavoprotein</keyword>
<keyword evidence="4" id="KW-0274">FAD</keyword>
<comment type="cofactor">
    <cofactor evidence="1">
        <name>FAD</name>
        <dbReference type="ChEBI" id="CHEBI:57692"/>
    </cofactor>
</comment>
<dbReference type="Pfam" id="PF00732">
    <property type="entry name" value="GMC_oxred_N"/>
    <property type="match status" value="1"/>
</dbReference>
<evidence type="ECO:0000256" key="1">
    <source>
        <dbReference type="ARBA" id="ARBA00001974"/>
    </source>
</evidence>
<accession>A0ABP1PLE6</accession>
<keyword evidence="8" id="KW-1185">Reference proteome</keyword>